<protein>
    <submittedName>
        <fullName evidence="1">Uncharacterized protein</fullName>
    </submittedName>
</protein>
<organism evidence="1 2">
    <name type="scientific">Xylaria curta</name>
    <dbReference type="NCBI Taxonomy" id="42375"/>
    <lineage>
        <taxon>Eukaryota</taxon>
        <taxon>Fungi</taxon>
        <taxon>Dikarya</taxon>
        <taxon>Ascomycota</taxon>
        <taxon>Pezizomycotina</taxon>
        <taxon>Sordariomycetes</taxon>
        <taxon>Xylariomycetidae</taxon>
        <taxon>Xylariales</taxon>
        <taxon>Xylariaceae</taxon>
        <taxon>Xylaria</taxon>
    </lineage>
</organism>
<evidence type="ECO:0000313" key="1">
    <source>
        <dbReference type="EMBL" id="KAJ2969318.1"/>
    </source>
</evidence>
<keyword evidence="2" id="KW-1185">Reference proteome</keyword>
<comment type="caution">
    <text evidence="1">The sequence shown here is derived from an EMBL/GenBank/DDBJ whole genome shotgun (WGS) entry which is preliminary data.</text>
</comment>
<sequence length="407" mass="46126">MSSNPIFKDCVVAIAGDLDDYAWRDEKVRQWVLYWGGMFSNTVDDHVTHLLCTEENFKKKISSVRVAIKNKSISIVTRDWLEDSINKKTRLSVLPYNLGERAREENAKKLKIQRMEKLSQNAEDYIDERFWHVYRDSTYFEYQVQLKRDDEETGNVGEKHLLTLWESNAKPFVYQCTTLFSKQSRAKGRFPLNETPVDLKTGLKTFQAYFRKKTSIAWDDRIEKMGTTGPECFQYLPPSGGKPVGLVRGRPVSIFGGNSNGNPVVSSNRAAEKQHNHGPVEDINSADVHHKRAREEDIADPTVAASNNEQRTTKKQRHEGAEATCIPLGTEGGTAEEAIVIDPDSEPSSESASEPDIESKGNVQPPIELANDKAMQYGERKHDVEPPPKFKNITQDLEDEDDFHTPP</sequence>
<dbReference type="EMBL" id="JAPDGR010004046">
    <property type="protein sequence ID" value="KAJ2969318.1"/>
    <property type="molecule type" value="Genomic_DNA"/>
</dbReference>
<name>A0ACC1MSZ3_9PEZI</name>
<accession>A0ACC1MSZ3</accession>
<gene>
    <name evidence="1" type="ORF">NUW58_g10018</name>
</gene>
<dbReference type="Proteomes" id="UP001143856">
    <property type="component" value="Unassembled WGS sequence"/>
</dbReference>
<evidence type="ECO:0000313" key="2">
    <source>
        <dbReference type="Proteomes" id="UP001143856"/>
    </source>
</evidence>
<reference evidence="1" key="1">
    <citation type="submission" date="2022-10" db="EMBL/GenBank/DDBJ databases">
        <title>Genome Sequence of Xylaria curta.</title>
        <authorList>
            <person name="Buettner E."/>
        </authorList>
    </citation>
    <scope>NUCLEOTIDE SEQUENCE</scope>
    <source>
        <strain evidence="1">Babe10</strain>
    </source>
</reference>
<proteinExistence type="predicted"/>